<dbReference type="Pfam" id="PF19432">
    <property type="entry name" value="RME-8_N"/>
    <property type="match status" value="1"/>
</dbReference>
<dbReference type="PANTHER" id="PTHR36983">
    <property type="entry name" value="DNAJ HOMOLOG SUBFAMILY C MEMBER 13"/>
    <property type="match status" value="1"/>
</dbReference>
<evidence type="ECO:0000313" key="2">
    <source>
        <dbReference type="EMBL" id="MCI32142.1"/>
    </source>
</evidence>
<dbReference type="EMBL" id="LXQA010193000">
    <property type="protein sequence ID" value="MCI32142.1"/>
    <property type="molecule type" value="Genomic_DNA"/>
</dbReference>
<dbReference type="InterPro" id="IPR045802">
    <property type="entry name" value="GRV2/DNAJC13_N"/>
</dbReference>
<protein>
    <submittedName>
        <fullName evidence="2">DnaJ heat shock amino-terminal domain protein</fullName>
    </submittedName>
</protein>
<dbReference type="InterPro" id="IPR044978">
    <property type="entry name" value="GRV2/DNAJC13"/>
</dbReference>
<dbReference type="GO" id="GO:0007032">
    <property type="term" value="P:endosome organization"/>
    <property type="evidence" value="ECO:0007669"/>
    <property type="project" value="InterPro"/>
</dbReference>
<dbReference type="GO" id="GO:2000641">
    <property type="term" value="P:regulation of early endosome to late endosome transport"/>
    <property type="evidence" value="ECO:0007669"/>
    <property type="project" value="InterPro"/>
</dbReference>
<dbReference type="AlphaFoldDB" id="A0A392R7R2"/>
<proteinExistence type="predicted"/>
<comment type="caution">
    <text evidence="2">The sequence shown here is derived from an EMBL/GenBank/DDBJ whole genome shotgun (WGS) entry which is preliminary data.</text>
</comment>
<feature type="non-terminal residue" evidence="2">
    <location>
        <position position="1"/>
    </location>
</feature>
<organism evidence="2 3">
    <name type="scientific">Trifolium medium</name>
    <dbReference type="NCBI Taxonomy" id="97028"/>
    <lineage>
        <taxon>Eukaryota</taxon>
        <taxon>Viridiplantae</taxon>
        <taxon>Streptophyta</taxon>
        <taxon>Embryophyta</taxon>
        <taxon>Tracheophyta</taxon>
        <taxon>Spermatophyta</taxon>
        <taxon>Magnoliopsida</taxon>
        <taxon>eudicotyledons</taxon>
        <taxon>Gunneridae</taxon>
        <taxon>Pentapetalae</taxon>
        <taxon>rosids</taxon>
        <taxon>fabids</taxon>
        <taxon>Fabales</taxon>
        <taxon>Fabaceae</taxon>
        <taxon>Papilionoideae</taxon>
        <taxon>50 kb inversion clade</taxon>
        <taxon>NPAAA clade</taxon>
        <taxon>Hologalegina</taxon>
        <taxon>IRL clade</taxon>
        <taxon>Trifolieae</taxon>
        <taxon>Trifolium</taxon>
    </lineage>
</organism>
<dbReference type="Proteomes" id="UP000265520">
    <property type="component" value="Unassembled WGS sequence"/>
</dbReference>
<evidence type="ECO:0000259" key="1">
    <source>
        <dbReference type="Pfam" id="PF19432"/>
    </source>
</evidence>
<name>A0A392R7R2_9FABA</name>
<feature type="domain" description="DnaJ homologue subfamily C GRV2/DNAJC13 N-terminal" evidence="1">
    <location>
        <begin position="2"/>
        <end position="53"/>
    </location>
</feature>
<accession>A0A392R7R2</accession>
<sequence>AVTVRPLSSVCALVRFAEEPQMFAIEFSDGCPIHVYASTSRDSLLAAVRDALQTEVGILG</sequence>
<evidence type="ECO:0000313" key="3">
    <source>
        <dbReference type="Proteomes" id="UP000265520"/>
    </source>
</evidence>
<keyword evidence="3" id="KW-1185">Reference proteome</keyword>
<dbReference type="GO" id="GO:0010008">
    <property type="term" value="C:endosome membrane"/>
    <property type="evidence" value="ECO:0007669"/>
    <property type="project" value="TreeGrafter"/>
</dbReference>
<reference evidence="2 3" key="1">
    <citation type="journal article" date="2018" name="Front. Plant Sci.">
        <title>Red Clover (Trifolium pratense) and Zigzag Clover (T. medium) - A Picture of Genomic Similarities and Differences.</title>
        <authorList>
            <person name="Dluhosova J."/>
            <person name="Istvanek J."/>
            <person name="Nedelnik J."/>
            <person name="Repkova J."/>
        </authorList>
    </citation>
    <scope>NUCLEOTIDE SEQUENCE [LARGE SCALE GENOMIC DNA]</scope>
    <source>
        <strain evidence="3">cv. 10/8</strain>
        <tissue evidence="2">Leaf</tissue>
    </source>
</reference>
<keyword evidence="2" id="KW-0346">Stress response</keyword>
<dbReference type="GO" id="GO:0006898">
    <property type="term" value="P:receptor-mediated endocytosis"/>
    <property type="evidence" value="ECO:0007669"/>
    <property type="project" value="TreeGrafter"/>
</dbReference>
<dbReference type="PANTHER" id="PTHR36983:SF2">
    <property type="entry name" value="DNAJ HOMOLOG SUBFAMILY C MEMBER 13"/>
    <property type="match status" value="1"/>
</dbReference>